<keyword evidence="4 7" id="KW-1133">Transmembrane helix</keyword>
<evidence type="ECO:0000313" key="9">
    <source>
        <dbReference type="Proteomes" id="UP000324800"/>
    </source>
</evidence>
<dbReference type="PANTHER" id="PTHR10926:SF0">
    <property type="entry name" value="CDC50, ISOFORM A"/>
    <property type="match status" value="1"/>
</dbReference>
<name>A0A5J4VGY1_9EUKA</name>
<evidence type="ECO:0000256" key="6">
    <source>
        <dbReference type="SAM" id="MobiDB-lite"/>
    </source>
</evidence>
<dbReference type="GO" id="GO:0005783">
    <property type="term" value="C:endoplasmic reticulum"/>
    <property type="evidence" value="ECO:0007669"/>
    <property type="project" value="TreeGrafter"/>
</dbReference>
<feature type="compositionally biased region" description="Basic and acidic residues" evidence="6">
    <location>
        <begin position="326"/>
        <end position="341"/>
    </location>
</feature>
<dbReference type="GO" id="GO:0005794">
    <property type="term" value="C:Golgi apparatus"/>
    <property type="evidence" value="ECO:0007669"/>
    <property type="project" value="TreeGrafter"/>
</dbReference>
<evidence type="ECO:0000256" key="5">
    <source>
        <dbReference type="ARBA" id="ARBA00023136"/>
    </source>
</evidence>
<comment type="subcellular location">
    <subcellularLocation>
        <location evidence="1">Membrane</location>
        <topology evidence="1">Multi-pass membrane protein</topology>
    </subcellularLocation>
</comment>
<feature type="compositionally biased region" description="Basic and acidic residues" evidence="6">
    <location>
        <begin position="350"/>
        <end position="400"/>
    </location>
</feature>
<feature type="region of interest" description="Disordered" evidence="6">
    <location>
        <begin position="309"/>
        <end position="400"/>
    </location>
</feature>
<comment type="caution">
    <text evidence="8">The sequence shown here is derived from an EMBL/GenBank/DDBJ whole genome shotgun (WGS) entry which is preliminary data.</text>
</comment>
<dbReference type="GO" id="GO:0005886">
    <property type="term" value="C:plasma membrane"/>
    <property type="evidence" value="ECO:0007669"/>
    <property type="project" value="TreeGrafter"/>
</dbReference>
<protein>
    <submittedName>
        <fullName evidence="8">Putative cell cycle control protein</fullName>
    </submittedName>
</protein>
<dbReference type="Proteomes" id="UP000324800">
    <property type="component" value="Unassembled WGS sequence"/>
</dbReference>
<feature type="transmembrane region" description="Helical" evidence="7">
    <location>
        <begin position="212"/>
        <end position="235"/>
    </location>
</feature>
<evidence type="ECO:0000256" key="2">
    <source>
        <dbReference type="ARBA" id="ARBA00009457"/>
    </source>
</evidence>
<keyword evidence="3 7" id="KW-0812">Transmembrane</keyword>
<dbReference type="InterPro" id="IPR005045">
    <property type="entry name" value="CDC50/LEM3_fam"/>
</dbReference>
<organism evidence="8 9">
    <name type="scientific">Streblomastix strix</name>
    <dbReference type="NCBI Taxonomy" id="222440"/>
    <lineage>
        <taxon>Eukaryota</taxon>
        <taxon>Metamonada</taxon>
        <taxon>Preaxostyla</taxon>
        <taxon>Oxymonadida</taxon>
        <taxon>Streblomastigidae</taxon>
        <taxon>Streblomastix</taxon>
    </lineage>
</organism>
<evidence type="ECO:0000256" key="3">
    <source>
        <dbReference type="ARBA" id="ARBA00022692"/>
    </source>
</evidence>
<feature type="transmembrane region" description="Helical" evidence="7">
    <location>
        <begin position="26"/>
        <end position="46"/>
    </location>
</feature>
<dbReference type="EMBL" id="SNRW01007083">
    <property type="protein sequence ID" value="KAA6381878.1"/>
    <property type="molecule type" value="Genomic_DNA"/>
</dbReference>
<dbReference type="AlphaFoldDB" id="A0A5J4VGY1"/>
<evidence type="ECO:0000256" key="4">
    <source>
        <dbReference type="ARBA" id="ARBA00022989"/>
    </source>
</evidence>
<gene>
    <name evidence="8" type="ORF">EZS28_022595</name>
</gene>
<proteinExistence type="inferred from homology"/>
<comment type="similarity">
    <text evidence="2">Belongs to the CDC50/LEM3 family.</text>
</comment>
<dbReference type="PANTHER" id="PTHR10926">
    <property type="entry name" value="CELL CYCLE CONTROL PROTEIN 50"/>
    <property type="match status" value="1"/>
</dbReference>
<dbReference type="Pfam" id="PF03381">
    <property type="entry name" value="CDC50"/>
    <property type="match status" value="2"/>
</dbReference>
<evidence type="ECO:0000256" key="1">
    <source>
        <dbReference type="ARBA" id="ARBA00004141"/>
    </source>
</evidence>
<reference evidence="8 9" key="1">
    <citation type="submission" date="2019-03" db="EMBL/GenBank/DDBJ databases">
        <title>Single cell metagenomics reveals metabolic interactions within the superorganism composed of flagellate Streblomastix strix and complex community of Bacteroidetes bacteria on its surface.</title>
        <authorList>
            <person name="Treitli S.C."/>
            <person name="Kolisko M."/>
            <person name="Husnik F."/>
            <person name="Keeling P."/>
            <person name="Hampl V."/>
        </authorList>
    </citation>
    <scope>NUCLEOTIDE SEQUENCE [LARGE SCALE GENOMIC DNA]</scope>
    <source>
        <strain evidence="8">ST1C</strain>
    </source>
</reference>
<evidence type="ECO:0000313" key="8">
    <source>
        <dbReference type="EMBL" id="KAA6381878.1"/>
    </source>
</evidence>
<sequence length="415" mass="48493">MNKPTDNKFWQQHLPGCFLIMTPKKVIISFLTMGITFFLVGIILFITNSMLFTVNVQYDFLDGILTTKTFDVSKTIKAPIFIHYSIHAFYQNHRKFVNYDVNQTKDYMFNDTIKVLADSQGTPIKIDQTDLLTVYDKKRKDFAGLNEQTIVWMKTATLPTFKKLYGIVRQDMQPGQYMLQINNNYQLPNYSRKEFCIETTNGAGGTNYYLPIIYTATGAVITGLGLIFIIIELSCGRKMGEKHSKFQISIPRRFLVAQKMDEKEQQYEQGTLKRTPRGEKLSNEQMDIPLHLLTTEDCVKYYQARDQSGKNSIKKQRMQKQVTKNELTETQKEKEKSDIKKTQSHAQFNNKKEDAQKIKRVRSVSELKMEKEKRRVVKKQDDKEKVQSARQWNDFKHQRESSELTLEMIMPKVDD</sequence>
<evidence type="ECO:0000256" key="7">
    <source>
        <dbReference type="SAM" id="Phobius"/>
    </source>
</evidence>
<accession>A0A5J4VGY1</accession>
<keyword evidence="5 7" id="KW-0472">Membrane</keyword>
<dbReference type="OrthoDB" id="340608at2759"/>